<keyword evidence="1" id="KW-0812">Transmembrane</keyword>
<feature type="transmembrane region" description="Helical" evidence="1">
    <location>
        <begin position="103"/>
        <end position="124"/>
    </location>
</feature>
<keyword evidence="1" id="KW-0472">Membrane</keyword>
<keyword evidence="1" id="KW-1133">Transmembrane helix</keyword>
<dbReference type="Gene3D" id="1.20.1300.10">
    <property type="entry name" value="Fumarate reductase/succinate dehydrogenase, transmembrane subunit"/>
    <property type="match status" value="1"/>
</dbReference>
<dbReference type="CDD" id="cd03498">
    <property type="entry name" value="SQR_TypeB_2_TM"/>
    <property type="match status" value="1"/>
</dbReference>
<feature type="transmembrane region" description="Helical" evidence="1">
    <location>
        <begin position="198"/>
        <end position="219"/>
    </location>
</feature>
<evidence type="ECO:0000256" key="1">
    <source>
        <dbReference type="SAM" id="Phobius"/>
    </source>
</evidence>
<evidence type="ECO:0000313" key="3">
    <source>
        <dbReference type="Proteomes" id="UP000198569"/>
    </source>
</evidence>
<evidence type="ECO:0000313" key="2">
    <source>
        <dbReference type="EMBL" id="SDX58448.1"/>
    </source>
</evidence>
<sequence length="221" mass="25053">MAKSALLKSSIAKKVAMALSGLFLMLFLAQHFFINMTSVFSPDTFNSISHFMGNNPLVQFVIQPILIVGVIFHFIMGFVLDFKNRSARPIAYAKNNGAANSSWASRNMIISGSVILAFLGLHFYDFWVPEMVYKYVAFNPLDETRYFHELAEKFESPLRTALYCISFVLLSLHLKHGFSSSFQSVGFNNKYSKGLKNFGLAFAFVIPFGFIFIALFHHFNH</sequence>
<dbReference type="NCBIfam" id="TIGR02046">
    <property type="entry name" value="sdhC_b558_fam"/>
    <property type="match status" value="1"/>
</dbReference>
<proteinExistence type="predicted"/>
<feature type="transmembrane region" description="Helical" evidence="1">
    <location>
        <begin position="57"/>
        <end position="82"/>
    </location>
</feature>
<dbReference type="InterPro" id="IPR011138">
    <property type="entry name" value="Cytochrome_b-558"/>
</dbReference>
<dbReference type="InterPro" id="IPR034804">
    <property type="entry name" value="SQR/QFR_C/D"/>
</dbReference>
<dbReference type="RefSeq" id="WP_091433813.1">
    <property type="nucleotide sequence ID" value="NZ_FNMV01000012.1"/>
</dbReference>
<dbReference type="OrthoDB" id="9802842at2"/>
<name>A0A1H3CX30_9FLAO</name>
<dbReference type="Proteomes" id="UP000198569">
    <property type="component" value="Unassembled WGS sequence"/>
</dbReference>
<dbReference type="EMBL" id="FNMV01000012">
    <property type="protein sequence ID" value="SDX58448.1"/>
    <property type="molecule type" value="Genomic_DNA"/>
</dbReference>
<organism evidence="2 3">
    <name type="scientific">Flavobacterium degerlachei</name>
    <dbReference type="NCBI Taxonomy" id="229203"/>
    <lineage>
        <taxon>Bacteria</taxon>
        <taxon>Pseudomonadati</taxon>
        <taxon>Bacteroidota</taxon>
        <taxon>Flavobacteriia</taxon>
        <taxon>Flavobacteriales</taxon>
        <taxon>Flavobacteriaceae</taxon>
        <taxon>Flavobacterium</taxon>
    </lineage>
</organism>
<dbReference type="AlphaFoldDB" id="A0A1H3CX30"/>
<keyword evidence="3" id="KW-1185">Reference proteome</keyword>
<dbReference type="SUPFAM" id="SSF81343">
    <property type="entry name" value="Fumarate reductase respiratory complex transmembrane subunits"/>
    <property type="match status" value="1"/>
</dbReference>
<reference evidence="3" key="1">
    <citation type="submission" date="2016-10" db="EMBL/GenBank/DDBJ databases">
        <authorList>
            <person name="Varghese N."/>
            <person name="Submissions S."/>
        </authorList>
    </citation>
    <scope>NUCLEOTIDE SEQUENCE [LARGE SCALE GENOMIC DNA]</scope>
    <source>
        <strain evidence="3">DSM 15718</strain>
    </source>
</reference>
<gene>
    <name evidence="2" type="ORF">SAMN05444338_11230</name>
</gene>
<dbReference type="STRING" id="229203.SAMN05444338_11230"/>
<dbReference type="GO" id="GO:0016020">
    <property type="term" value="C:membrane"/>
    <property type="evidence" value="ECO:0007669"/>
    <property type="project" value="InterPro"/>
</dbReference>
<protein>
    <submittedName>
        <fullName evidence="2">Succinate dehydrogenase / fumarate reductase cytochrome b subunit</fullName>
    </submittedName>
</protein>
<accession>A0A1H3CX30</accession>